<keyword evidence="1" id="KW-1185">Reference proteome</keyword>
<name>A0A915HW27_ROMCU</name>
<evidence type="ECO:0000313" key="2">
    <source>
        <dbReference type="WBParaSite" id="nRc.2.0.1.t05628-RA"/>
    </source>
</evidence>
<sequence>TIDPSYIIVPYCTARAPFVPTVSTDWLEPSILRILSSHIVPPVPRLSPPYRPIG</sequence>
<accession>A0A915HW27</accession>
<dbReference type="WBParaSite" id="nRc.2.0.1.t05628-RA">
    <property type="protein sequence ID" value="nRc.2.0.1.t05628-RA"/>
    <property type="gene ID" value="nRc.2.0.1.g05628"/>
</dbReference>
<dbReference type="Proteomes" id="UP000887565">
    <property type="component" value="Unplaced"/>
</dbReference>
<organism evidence="1 2">
    <name type="scientific">Romanomermis culicivorax</name>
    <name type="common">Nematode worm</name>
    <dbReference type="NCBI Taxonomy" id="13658"/>
    <lineage>
        <taxon>Eukaryota</taxon>
        <taxon>Metazoa</taxon>
        <taxon>Ecdysozoa</taxon>
        <taxon>Nematoda</taxon>
        <taxon>Enoplea</taxon>
        <taxon>Dorylaimia</taxon>
        <taxon>Mermithida</taxon>
        <taxon>Mermithoidea</taxon>
        <taxon>Mermithidae</taxon>
        <taxon>Romanomermis</taxon>
    </lineage>
</organism>
<reference evidence="2" key="1">
    <citation type="submission" date="2022-11" db="UniProtKB">
        <authorList>
            <consortium name="WormBaseParasite"/>
        </authorList>
    </citation>
    <scope>IDENTIFICATION</scope>
</reference>
<protein>
    <submittedName>
        <fullName evidence="2">Uncharacterized protein</fullName>
    </submittedName>
</protein>
<dbReference type="AlphaFoldDB" id="A0A915HW27"/>
<proteinExistence type="predicted"/>
<evidence type="ECO:0000313" key="1">
    <source>
        <dbReference type="Proteomes" id="UP000887565"/>
    </source>
</evidence>